<evidence type="ECO:0000313" key="2">
    <source>
        <dbReference type="EMBL" id="KAF6741040.1"/>
    </source>
</evidence>
<feature type="compositionally biased region" description="Low complexity" evidence="1">
    <location>
        <begin position="100"/>
        <end position="131"/>
    </location>
</feature>
<sequence length="263" mass="27839">MSKSTSTRASTSMFSSAHDLTFQGTQSFNAAGHDMYTPTIAPTINVNFTAGPVTNNIPIGQVDGQSSLLAGLIQPSSQKPRRGNSFREFAARLIGSLVQGPSETTSGSSSAETGSPQASAEQSTHSVSESSSYRSANGACTVSLIEDLDALFAKETLTTPEIYTTSLLGSGKGLACWQPHPNPPYAGETGIVPGDVGTFDAEDGFCKIFNLWDDEAGLKARAQTSGVFYTSPGRETVCREDLRQDETVVRGTSTDIEYTRDGR</sequence>
<feature type="region of interest" description="Disordered" evidence="1">
    <location>
        <begin position="98"/>
        <end position="131"/>
    </location>
</feature>
<dbReference type="AlphaFoldDB" id="A0A8H6H6U4"/>
<dbReference type="OrthoDB" id="3222453at2759"/>
<proteinExistence type="predicted"/>
<protein>
    <submittedName>
        <fullName evidence="2">Uncharacterized protein</fullName>
    </submittedName>
</protein>
<keyword evidence="3" id="KW-1185">Reference proteome</keyword>
<organism evidence="2 3">
    <name type="scientific">Ephemerocybe angulata</name>
    <dbReference type="NCBI Taxonomy" id="980116"/>
    <lineage>
        <taxon>Eukaryota</taxon>
        <taxon>Fungi</taxon>
        <taxon>Dikarya</taxon>
        <taxon>Basidiomycota</taxon>
        <taxon>Agaricomycotina</taxon>
        <taxon>Agaricomycetes</taxon>
        <taxon>Agaricomycetidae</taxon>
        <taxon>Agaricales</taxon>
        <taxon>Agaricineae</taxon>
        <taxon>Psathyrellaceae</taxon>
        <taxon>Ephemerocybe</taxon>
    </lineage>
</organism>
<accession>A0A8H6H6U4</accession>
<evidence type="ECO:0000256" key="1">
    <source>
        <dbReference type="SAM" id="MobiDB-lite"/>
    </source>
</evidence>
<dbReference type="Proteomes" id="UP000521943">
    <property type="component" value="Unassembled WGS sequence"/>
</dbReference>
<evidence type="ECO:0000313" key="3">
    <source>
        <dbReference type="Proteomes" id="UP000521943"/>
    </source>
</evidence>
<comment type="caution">
    <text evidence="2">The sequence shown here is derived from an EMBL/GenBank/DDBJ whole genome shotgun (WGS) entry which is preliminary data.</text>
</comment>
<gene>
    <name evidence="2" type="ORF">DFP72DRAFT_342991</name>
</gene>
<reference evidence="2 3" key="1">
    <citation type="submission" date="2020-07" db="EMBL/GenBank/DDBJ databases">
        <title>Comparative genomics of pyrophilous fungi reveals a link between fire events and developmental genes.</title>
        <authorList>
            <consortium name="DOE Joint Genome Institute"/>
            <person name="Steindorff A.S."/>
            <person name="Carver A."/>
            <person name="Calhoun S."/>
            <person name="Stillman K."/>
            <person name="Liu H."/>
            <person name="Lipzen A."/>
            <person name="Pangilinan J."/>
            <person name="Labutti K."/>
            <person name="Bruns T.D."/>
            <person name="Grigoriev I.V."/>
        </authorList>
    </citation>
    <scope>NUCLEOTIDE SEQUENCE [LARGE SCALE GENOMIC DNA]</scope>
    <source>
        <strain evidence="2 3">CBS 144469</strain>
    </source>
</reference>
<name>A0A8H6H6U4_9AGAR</name>
<dbReference type="EMBL" id="JACGCI010000300">
    <property type="protein sequence ID" value="KAF6741040.1"/>
    <property type="molecule type" value="Genomic_DNA"/>
</dbReference>